<evidence type="ECO:0000313" key="1">
    <source>
        <dbReference type="EMBL" id="ATB68680.1"/>
    </source>
</evidence>
<protein>
    <recommendedName>
        <fullName evidence="5">NERD domain-containing protein</fullName>
    </recommendedName>
</protein>
<gene>
    <name evidence="2" type="ORF">FA584_09990</name>
    <name evidence="1" type="ORF">SJPD1_0558</name>
</gene>
<dbReference type="KEGG" id="sulj:SJPD1_0558"/>
<reference evidence="1" key="4">
    <citation type="journal article" date="2020" name="MicrobiologyOpen">
        <title>Tetrachloroethene respiration in Sulfurospirillum species is regulated by a two-component system as unraveled by comparative genomics, transcriptomics, and regulator binding studies.</title>
        <authorList>
            <person name="Esken J."/>
            <person name="Goris T."/>
            <person name="Gadkari J."/>
            <person name="Bischler T."/>
            <person name="Forstner K.U."/>
            <person name="Sharma C.M."/>
            <person name="Diekert G."/>
            <person name="Schubert T."/>
        </authorList>
    </citation>
    <scope>NUCLEOTIDE SEQUENCE</scope>
    <source>
        <strain evidence="1">JPD-1</strain>
    </source>
</reference>
<dbReference type="Proteomes" id="UP000502831">
    <property type="component" value="Chromosome"/>
</dbReference>
<dbReference type="RefSeq" id="WP_096045870.1">
    <property type="nucleotide sequence ID" value="NZ_CP023275.1"/>
</dbReference>
<evidence type="ECO:0000313" key="2">
    <source>
        <dbReference type="EMBL" id="QIR76513.1"/>
    </source>
</evidence>
<sequence>MSKNYTQLFINLVNDVLDTEKSYFNELENIKKLDFPSIEKKILNDYEIDYPINGNKAQDLFVEQIKQFILSSQDNCTMDMSTLYHVSKQIHIDHLVNDKKLEKGHIYYSLAKTIRDYGIYNEEKIIDFSNKLFWKELIKKLYLLNLLSQNGFFANLREDYNTEIPHLVDAIIFFKKYVNINLNCIDGEINFQKGQDKKIASIIEKKLQQVDIFHFIHFILSQSRHDKTIPFNYIINIAIKNIHHSNFKKKNLETLKSMTNYFKQFINLFQLRSFNQWEYIFIDETNIQEKLKKQILHSSLYLLSYPLKTSTVINYINNLIGNSALNTTFEKQFGFSKNNLIDFLHQVELFGNNQHIIKLDITVFKHFEQIIKFFCIDSKNINSRYSVPINTTEEQNLFVHNPIIHYKNEYYIIGFKYFKMYFYNALVEKIKSQIDEDITTKIGKNIDNYVEAIFENNNFDIYSGKYALSKREVYECDLVIKIDDKIVFIENKNKALTKNAFAGSNLHILQDFIRAFATSQQQLLRHEKHLTEKKQLNFLNGKVLNYNNERIIKISLSPNNWYSIMNNRLQSLLLALIRIRFTFKEEAPVDVIKSFTDTNKDLDKLTKIIEELNQSNNLDNILFSSLFIPLELLSENEHDKNLIHHILGLLFMKYDTNNIYDSYNEYKKLKKHAKETKT</sequence>
<name>A0A290HSQ0_9BACT</name>
<evidence type="ECO:0000313" key="3">
    <source>
        <dbReference type="Proteomes" id="UP000217349"/>
    </source>
</evidence>
<reference evidence="3" key="2">
    <citation type="submission" date="2017-09" db="EMBL/GenBank/DDBJ databases">
        <title>The complete genome of Sulfurospirillum sp. JPD-1.</title>
        <authorList>
            <person name="Goris T."/>
        </authorList>
    </citation>
    <scope>NUCLEOTIDE SEQUENCE [LARGE SCALE GENOMIC DNA]</scope>
    <source>
        <strain evidence="3">JPD-1</strain>
    </source>
</reference>
<dbReference type="AlphaFoldDB" id="A0A290HSQ0"/>
<accession>A0A290HSQ0</accession>
<organism evidence="1 3">
    <name type="scientific">Sulfurospirillum diekertiae</name>
    <dbReference type="NCBI Taxonomy" id="1854492"/>
    <lineage>
        <taxon>Bacteria</taxon>
        <taxon>Pseudomonadati</taxon>
        <taxon>Campylobacterota</taxon>
        <taxon>Epsilonproteobacteria</taxon>
        <taxon>Campylobacterales</taxon>
        <taxon>Sulfurospirillaceae</taxon>
        <taxon>Sulfurospirillum</taxon>
    </lineage>
</organism>
<dbReference type="Proteomes" id="UP000217349">
    <property type="component" value="Chromosome"/>
</dbReference>
<dbReference type="EMBL" id="CP039734">
    <property type="protein sequence ID" value="QIR76513.1"/>
    <property type="molecule type" value="Genomic_DNA"/>
</dbReference>
<dbReference type="EMBL" id="CP023275">
    <property type="protein sequence ID" value="ATB68680.1"/>
    <property type="molecule type" value="Genomic_DNA"/>
</dbReference>
<evidence type="ECO:0000313" key="4">
    <source>
        <dbReference type="Proteomes" id="UP000502831"/>
    </source>
</evidence>
<proteinExistence type="predicted"/>
<reference evidence="2" key="5">
    <citation type="submission" date="2020-08" db="EMBL/GenBank/DDBJ databases">
        <authorList>
            <person name="Yang Y."/>
            <person name="Huo L."/>
            <person name="Yan J."/>
        </authorList>
    </citation>
    <scope>NUCLEOTIDE SEQUENCE</scope>
    <source>
        <strain evidence="2">ACSDCE</strain>
    </source>
</reference>
<dbReference type="OrthoDB" id="5366157at2"/>
<reference evidence="1" key="3">
    <citation type="submission" date="2017-09" db="EMBL/GenBank/DDBJ databases">
        <authorList>
            <person name="Goris T."/>
        </authorList>
    </citation>
    <scope>NUCLEOTIDE SEQUENCE</scope>
    <source>
        <strain evidence="1">JPD-1</strain>
    </source>
</reference>
<reference evidence="2 4" key="1">
    <citation type="journal article" date="2017" name="Environ. Sci. Technol.">
        <title>Organohalide Respiration with Chlorinated Ethenes under Low pH Conditions.</title>
        <authorList>
            <person name="Yang Y."/>
            <person name="Capiro N.L."/>
            <person name="Marcet T.F."/>
            <person name="Yan J."/>
            <person name="Pennell K.D."/>
            <person name="Loffler F.E."/>
        </authorList>
    </citation>
    <scope>NUCLEOTIDE SEQUENCE [LARGE SCALE GENOMIC DNA]</scope>
    <source>
        <strain evidence="2 4">ACSDCE</strain>
    </source>
</reference>
<evidence type="ECO:0008006" key="5">
    <source>
        <dbReference type="Google" id="ProtNLM"/>
    </source>
</evidence>